<proteinExistence type="inferred from homology"/>
<gene>
    <name evidence="6" type="ORF">SI7747_04005607</name>
    <name evidence="7" type="ORF">SI8410_04006135</name>
</gene>
<dbReference type="SUPFAM" id="SSF54403">
    <property type="entry name" value="Cystatin/monellin"/>
    <property type="match status" value="1"/>
</dbReference>
<evidence type="ECO:0000313" key="8">
    <source>
        <dbReference type="Proteomes" id="UP000663760"/>
    </source>
</evidence>
<keyword evidence="2" id="KW-0646">Protease inhibitor</keyword>
<dbReference type="PANTHER" id="PTHR47364">
    <property type="entry name" value="CYSTEINE PROTEINASE INHIBITOR 5"/>
    <property type="match status" value="1"/>
</dbReference>
<evidence type="ECO:0000313" key="6">
    <source>
        <dbReference type="EMBL" id="CAA2619440.1"/>
    </source>
</evidence>
<evidence type="ECO:0000259" key="5">
    <source>
        <dbReference type="Pfam" id="PF16845"/>
    </source>
</evidence>
<dbReference type="EMBL" id="LR743591">
    <property type="protein sequence ID" value="CAA2619440.1"/>
    <property type="molecule type" value="Genomic_DNA"/>
</dbReference>
<evidence type="ECO:0000256" key="1">
    <source>
        <dbReference type="ARBA" id="ARBA00007233"/>
    </source>
</evidence>
<feature type="signal peptide" evidence="4">
    <location>
        <begin position="1"/>
        <end position="23"/>
    </location>
</feature>
<evidence type="ECO:0000256" key="2">
    <source>
        <dbReference type="ARBA" id="ARBA00022690"/>
    </source>
</evidence>
<name>A0A7I8KE18_SPIIN</name>
<dbReference type="InterPro" id="IPR046350">
    <property type="entry name" value="Cystatin_sf"/>
</dbReference>
<feature type="chain" id="PRO_5045020026" description="Cystatin domain-containing protein" evidence="4">
    <location>
        <begin position="24"/>
        <end position="118"/>
    </location>
</feature>
<organism evidence="7 8">
    <name type="scientific">Spirodela intermedia</name>
    <name type="common">Intermediate duckweed</name>
    <dbReference type="NCBI Taxonomy" id="51605"/>
    <lineage>
        <taxon>Eukaryota</taxon>
        <taxon>Viridiplantae</taxon>
        <taxon>Streptophyta</taxon>
        <taxon>Embryophyta</taxon>
        <taxon>Tracheophyta</taxon>
        <taxon>Spermatophyta</taxon>
        <taxon>Magnoliopsida</taxon>
        <taxon>Liliopsida</taxon>
        <taxon>Araceae</taxon>
        <taxon>Lemnoideae</taxon>
        <taxon>Spirodela</taxon>
    </lineage>
</organism>
<keyword evidence="3" id="KW-0789">Thiol protease inhibitor</keyword>
<comment type="similarity">
    <text evidence="1">Belongs to the cystatin family. Phytocystatin subfamily.</text>
</comment>
<dbReference type="Pfam" id="PF16845">
    <property type="entry name" value="SQAPI"/>
    <property type="match status" value="1"/>
</dbReference>
<evidence type="ECO:0000256" key="3">
    <source>
        <dbReference type="ARBA" id="ARBA00022704"/>
    </source>
</evidence>
<dbReference type="PANTHER" id="PTHR47364:SF2">
    <property type="entry name" value="CYSTEINE PROTEINASE INHIBITOR 5"/>
    <property type="match status" value="1"/>
</dbReference>
<dbReference type="EMBL" id="LR746267">
    <property type="protein sequence ID" value="CAA7395474.1"/>
    <property type="molecule type" value="Genomic_DNA"/>
</dbReference>
<dbReference type="Proteomes" id="UP000663760">
    <property type="component" value="Chromosome 4"/>
</dbReference>
<sequence>MRTQLPCLLLLALLSAVILQSQAQKVEPYPPRSGEWIRIKKVGEYDIQDVARFAVSEHNKQTGEDLQYVRIYRGYINGLFYKLFIQATDNVQARRYEAVVRDSVWSNPKELIYFRRSS</sequence>
<dbReference type="GO" id="GO:0004869">
    <property type="term" value="F:cysteine-type endopeptidase inhibitor activity"/>
    <property type="evidence" value="ECO:0007669"/>
    <property type="project" value="UniProtKB-KW"/>
</dbReference>
<accession>A0A7I8KE18</accession>
<dbReference type="Gene3D" id="3.10.450.10">
    <property type="match status" value="1"/>
</dbReference>
<feature type="domain" description="Cystatin" evidence="5">
    <location>
        <begin position="39"/>
        <end position="115"/>
    </location>
</feature>
<dbReference type="OrthoDB" id="665600at2759"/>
<reference evidence="7" key="1">
    <citation type="submission" date="2020-02" db="EMBL/GenBank/DDBJ databases">
        <authorList>
            <person name="Scholz U."/>
            <person name="Mascher M."/>
            <person name="Fiebig A."/>
        </authorList>
    </citation>
    <scope>NUCLEOTIDE SEQUENCE</scope>
</reference>
<dbReference type="InterPro" id="IPR000010">
    <property type="entry name" value="Cystatin_dom"/>
</dbReference>
<protein>
    <recommendedName>
        <fullName evidence="5">Cystatin domain-containing protein</fullName>
    </recommendedName>
</protein>
<dbReference type="AlphaFoldDB" id="A0A7I8KE18"/>
<keyword evidence="8" id="KW-1185">Reference proteome</keyword>
<keyword evidence="4" id="KW-0732">Signal</keyword>
<evidence type="ECO:0000256" key="4">
    <source>
        <dbReference type="SAM" id="SignalP"/>
    </source>
</evidence>
<evidence type="ECO:0000313" key="7">
    <source>
        <dbReference type="EMBL" id="CAA7395474.1"/>
    </source>
</evidence>